<dbReference type="Pfam" id="PF07686">
    <property type="entry name" value="V-set"/>
    <property type="match status" value="1"/>
</dbReference>
<gene>
    <name evidence="5" type="ORF">NDU88_000371</name>
</gene>
<feature type="domain" description="Ig-like" evidence="4">
    <location>
        <begin position="32"/>
        <end position="119"/>
    </location>
</feature>
<dbReference type="PROSITE" id="PS50835">
    <property type="entry name" value="IG_LIKE"/>
    <property type="match status" value="1"/>
</dbReference>
<dbReference type="GO" id="GO:0002376">
    <property type="term" value="P:immune system process"/>
    <property type="evidence" value="ECO:0007669"/>
    <property type="project" value="UniProtKB-KW"/>
</dbReference>
<evidence type="ECO:0000313" key="5">
    <source>
        <dbReference type="EMBL" id="KAJ1121853.1"/>
    </source>
</evidence>
<dbReference type="EMBL" id="JANPWB010000011">
    <property type="protein sequence ID" value="KAJ1121853.1"/>
    <property type="molecule type" value="Genomic_DNA"/>
</dbReference>
<organism evidence="5 6">
    <name type="scientific">Pleurodeles waltl</name>
    <name type="common">Iberian ribbed newt</name>
    <dbReference type="NCBI Taxonomy" id="8319"/>
    <lineage>
        <taxon>Eukaryota</taxon>
        <taxon>Metazoa</taxon>
        <taxon>Chordata</taxon>
        <taxon>Craniata</taxon>
        <taxon>Vertebrata</taxon>
        <taxon>Euteleostomi</taxon>
        <taxon>Amphibia</taxon>
        <taxon>Batrachia</taxon>
        <taxon>Caudata</taxon>
        <taxon>Salamandroidea</taxon>
        <taxon>Salamandridae</taxon>
        <taxon>Pleurodelinae</taxon>
        <taxon>Pleurodeles</taxon>
    </lineage>
</organism>
<evidence type="ECO:0000259" key="4">
    <source>
        <dbReference type="PROSITE" id="PS50835"/>
    </source>
</evidence>
<feature type="chain" id="PRO_5043787365" description="Ig-like domain-containing protein" evidence="3">
    <location>
        <begin position="20"/>
        <end position="119"/>
    </location>
</feature>
<evidence type="ECO:0000256" key="1">
    <source>
        <dbReference type="ARBA" id="ARBA00022729"/>
    </source>
</evidence>
<sequence length="119" mass="13559">MARVWSLAALLCLIKWSDATVHQSPYEVRRSGQKAELQCDQDEAHPYMFWYRQTPGTGLQLVFYSLGADLVEQENKTWASFSASRPSTNTFELKISDLQPRDSAVYFCASSLAQRCKVM</sequence>
<reference evidence="5" key="1">
    <citation type="journal article" date="2022" name="bioRxiv">
        <title>Sequencing and chromosome-scale assembly of the giantPleurodeles waltlgenome.</title>
        <authorList>
            <person name="Brown T."/>
            <person name="Elewa A."/>
            <person name="Iarovenko S."/>
            <person name="Subramanian E."/>
            <person name="Araus A.J."/>
            <person name="Petzold A."/>
            <person name="Susuki M."/>
            <person name="Suzuki K.-i.T."/>
            <person name="Hayashi T."/>
            <person name="Toyoda A."/>
            <person name="Oliveira C."/>
            <person name="Osipova E."/>
            <person name="Leigh N.D."/>
            <person name="Simon A."/>
            <person name="Yun M.H."/>
        </authorList>
    </citation>
    <scope>NUCLEOTIDE SEQUENCE</scope>
    <source>
        <strain evidence="5">20211129_DDA</strain>
        <tissue evidence="5">Liver</tissue>
    </source>
</reference>
<dbReference type="Proteomes" id="UP001066276">
    <property type="component" value="Chromosome 7"/>
</dbReference>
<protein>
    <recommendedName>
        <fullName evidence="4">Ig-like domain-containing protein</fullName>
    </recommendedName>
</protein>
<dbReference type="InterPro" id="IPR013783">
    <property type="entry name" value="Ig-like_fold"/>
</dbReference>
<evidence type="ECO:0000256" key="2">
    <source>
        <dbReference type="ARBA" id="ARBA00022859"/>
    </source>
</evidence>
<accession>A0AAV7P0N0</accession>
<dbReference type="InterPro" id="IPR003599">
    <property type="entry name" value="Ig_sub"/>
</dbReference>
<dbReference type="SMART" id="SM00406">
    <property type="entry name" value="IGv"/>
    <property type="match status" value="1"/>
</dbReference>
<dbReference type="InterPro" id="IPR007110">
    <property type="entry name" value="Ig-like_dom"/>
</dbReference>
<name>A0AAV7P0N0_PLEWA</name>
<feature type="signal peptide" evidence="3">
    <location>
        <begin position="1"/>
        <end position="19"/>
    </location>
</feature>
<proteinExistence type="predicted"/>
<dbReference type="SUPFAM" id="SSF48726">
    <property type="entry name" value="Immunoglobulin"/>
    <property type="match status" value="1"/>
</dbReference>
<dbReference type="Gene3D" id="2.60.40.10">
    <property type="entry name" value="Immunoglobulins"/>
    <property type="match status" value="1"/>
</dbReference>
<keyword evidence="6" id="KW-1185">Reference proteome</keyword>
<dbReference type="InterPro" id="IPR036179">
    <property type="entry name" value="Ig-like_dom_sf"/>
</dbReference>
<keyword evidence="1 3" id="KW-0732">Signal</keyword>
<comment type="caution">
    <text evidence="5">The sequence shown here is derived from an EMBL/GenBank/DDBJ whole genome shotgun (WGS) entry which is preliminary data.</text>
</comment>
<dbReference type="GO" id="GO:0007166">
    <property type="term" value="P:cell surface receptor signaling pathway"/>
    <property type="evidence" value="ECO:0007669"/>
    <property type="project" value="TreeGrafter"/>
</dbReference>
<dbReference type="InterPro" id="IPR050413">
    <property type="entry name" value="TCR_beta_variable"/>
</dbReference>
<dbReference type="AlphaFoldDB" id="A0AAV7P0N0"/>
<dbReference type="GO" id="GO:0005886">
    <property type="term" value="C:plasma membrane"/>
    <property type="evidence" value="ECO:0007669"/>
    <property type="project" value="TreeGrafter"/>
</dbReference>
<evidence type="ECO:0000313" key="6">
    <source>
        <dbReference type="Proteomes" id="UP001066276"/>
    </source>
</evidence>
<evidence type="ECO:0000256" key="3">
    <source>
        <dbReference type="SAM" id="SignalP"/>
    </source>
</evidence>
<dbReference type="SMART" id="SM00409">
    <property type="entry name" value="IG"/>
    <property type="match status" value="1"/>
</dbReference>
<dbReference type="InterPro" id="IPR013106">
    <property type="entry name" value="Ig_V-set"/>
</dbReference>
<keyword evidence="2" id="KW-0391">Immunity</keyword>
<dbReference type="PANTHER" id="PTHR23268">
    <property type="entry name" value="T-CELL RECEPTOR BETA CHAIN"/>
    <property type="match status" value="1"/>
</dbReference>